<dbReference type="GeneID" id="97328477"/>
<dbReference type="Gene3D" id="1.10.8.80">
    <property type="entry name" value="Magnesium chelatase subunit I, C-Terminal domain"/>
    <property type="match status" value="1"/>
</dbReference>
<dbReference type="InterPro" id="IPR011703">
    <property type="entry name" value="ATPase_AAA-3"/>
</dbReference>
<dbReference type="AlphaFoldDB" id="A0A173Z547"/>
<dbReference type="GO" id="GO:0016887">
    <property type="term" value="F:ATP hydrolysis activity"/>
    <property type="evidence" value="ECO:0007669"/>
    <property type="project" value="InterPro"/>
</dbReference>
<dbReference type="Pfam" id="PF07726">
    <property type="entry name" value="AAA_3"/>
    <property type="match status" value="1"/>
</dbReference>
<evidence type="ECO:0000259" key="1">
    <source>
        <dbReference type="Pfam" id="PF07726"/>
    </source>
</evidence>
<name>A0A173Z547_9FIRM</name>
<accession>A0A173Z547</accession>
<dbReference type="Pfam" id="PF17863">
    <property type="entry name" value="AAA_lid_2"/>
    <property type="match status" value="1"/>
</dbReference>
<gene>
    <name evidence="3" type="ORF">ERS852456_00627</name>
</gene>
<dbReference type="PANTHER" id="PTHR42759:SF5">
    <property type="entry name" value="METHANOL DEHYDROGENASE REGULATOR"/>
    <property type="match status" value="1"/>
</dbReference>
<feature type="domain" description="ATPase AAA-3" evidence="1">
    <location>
        <begin position="38"/>
        <end position="168"/>
    </location>
</feature>
<dbReference type="Proteomes" id="UP000095787">
    <property type="component" value="Unassembled WGS sequence"/>
</dbReference>
<protein>
    <submittedName>
        <fullName evidence="3">Recombination factor protein RarA</fullName>
    </submittedName>
</protein>
<feature type="domain" description="ChlI/MoxR AAA lid" evidence="2">
    <location>
        <begin position="232"/>
        <end position="302"/>
    </location>
</feature>
<dbReference type="InterPro" id="IPR050764">
    <property type="entry name" value="CbbQ/NirQ/NorQ/GpvN"/>
</dbReference>
<dbReference type="PIRSF" id="PIRSF002849">
    <property type="entry name" value="AAA_ATPase_chaperone_MoxR_prd"/>
    <property type="match status" value="1"/>
</dbReference>
<dbReference type="RefSeq" id="WP_004846458.1">
    <property type="nucleotide sequence ID" value="NZ_CATZLF010000007.1"/>
</dbReference>
<reference evidence="3 4" key="1">
    <citation type="submission" date="2015-09" db="EMBL/GenBank/DDBJ databases">
        <authorList>
            <consortium name="Pathogen Informatics"/>
        </authorList>
    </citation>
    <scope>NUCLEOTIDE SEQUENCE [LARGE SCALE GENOMIC DNA]</scope>
    <source>
        <strain evidence="3 4">2789STDY5834841</strain>
    </source>
</reference>
<evidence type="ECO:0000313" key="3">
    <source>
        <dbReference type="EMBL" id="CUN71461.1"/>
    </source>
</evidence>
<dbReference type="Gene3D" id="3.40.50.300">
    <property type="entry name" value="P-loop containing nucleotide triphosphate hydrolases"/>
    <property type="match status" value="1"/>
</dbReference>
<dbReference type="PANTHER" id="PTHR42759">
    <property type="entry name" value="MOXR FAMILY PROTEIN"/>
    <property type="match status" value="1"/>
</dbReference>
<evidence type="ECO:0000259" key="2">
    <source>
        <dbReference type="Pfam" id="PF17863"/>
    </source>
</evidence>
<proteinExistence type="predicted"/>
<dbReference type="InterPro" id="IPR041628">
    <property type="entry name" value="ChlI/MoxR_AAA_lid"/>
</dbReference>
<dbReference type="SUPFAM" id="SSF52540">
    <property type="entry name" value="P-loop containing nucleoside triphosphate hydrolases"/>
    <property type="match status" value="1"/>
</dbReference>
<organism evidence="3 4">
    <name type="scientific">[Ruminococcus] torques</name>
    <dbReference type="NCBI Taxonomy" id="33039"/>
    <lineage>
        <taxon>Bacteria</taxon>
        <taxon>Bacillati</taxon>
        <taxon>Bacillota</taxon>
        <taxon>Clostridia</taxon>
        <taxon>Lachnospirales</taxon>
        <taxon>Lachnospiraceae</taxon>
        <taxon>Mediterraneibacter</taxon>
    </lineage>
</organism>
<dbReference type="EMBL" id="CYZO01000006">
    <property type="protein sequence ID" value="CUN71461.1"/>
    <property type="molecule type" value="Genomic_DNA"/>
</dbReference>
<sequence length="317" mass="35361">MEENRCRARSVIGEVEKSVVGKTDILRKVMTAILAGGHVLIEDIPGTGKTTLALSFSHAMGLKVNRVQFTPDVLPADLSGFTIYDKASGTFVYQPGAAICNLLLADEINRTSPKTQSALLEVMEEHQVTVDGKTHRTGEPFIVIATENPVGSAGTQLLPESQLDRFMICVSMGYPTAEEEIEILKREQSIEKTRERIDPVVNAEELIEMQREVKEVFVHDRIFGYIVELAKATRENEWTELGLSPRGTVALTAMAKACAWLNGREYVVPSDVQEIFPCVTEHRIILNMKAKVGHIKKEELIRRVLESVPTPTMRQKY</sequence>
<dbReference type="GO" id="GO:0005524">
    <property type="term" value="F:ATP binding"/>
    <property type="evidence" value="ECO:0007669"/>
    <property type="project" value="InterPro"/>
</dbReference>
<dbReference type="InterPro" id="IPR027417">
    <property type="entry name" value="P-loop_NTPase"/>
</dbReference>
<evidence type="ECO:0000313" key="4">
    <source>
        <dbReference type="Proteomes" id="UP000095787"/>
    </source>
</evidence>